<evidence type="ECO:0000256" key="13">
    <source>
        <dbReference type="PIRSR" id="PIRSR634183-3"/>
    </source>
</evidence>
<feature type="binding site" evidence="13">
    <location>
        <begin position="343"/>
        <end position="347"/>
    </location>
    <ligand>
        <name>FAD</name>
        <dbReference type="ChEBI" id="CHEBI:57692"/>
    </ligand>
</feature>
<evidence type="ECO:0000256" key="5">
    <source>
        <dbReference type="ARBA" id="ARBA00018258"/>
    </source>
</evidence>
<evidence type="ECO:0000256" key="4">
    <source>
        <dbReference type="ARBA" id="ARBA00012044"/>
    </source>
</evidence>
<proteinExistence type="inferred from homology"/>
<feature type="active site" description="Proton acceptor" evidence="11">
    <location>
        <position position="249"/>
    </location>
</feature>
<dbReference type="FunFam" id="1.20.140.10:FF:000003">
    <property type="entry name" value="isovaleryl-CoA dehydrogenase, mitochondrial"/>
    <property type="match status" value="1"/>
</dbReference>
<evidence type="ECO:0000256" key="12">
    <source>
        <dbReference type="PIRSR" id="PIRSR634183-2"/>
    </source>
</evidence>
<dbReference type="Gene3D" id="1.20.140.10">
    <property type="entry name" value="Butyryl-CoA Dehydrogenase, subunit A, domain 3"/>
    <property type="match status" value="1"/>
</dbReference>
<dbReference type="PANTHER" id="PTHR43884">
    <property type="entry name" value="ACYL-COA DEHYDROGENASE"/>
    <property type="match status" value="1"/>
</dbReference>
<evidence type="ECO:0000256" key="6">
    <source>
        <dbReference type="ARBA" id="ARBA00022630"/>
    </source>
</evidence>
<dbReference type="Proteomes" id="UP000528457">
    <property type="component" value="Unassembled WGS sequence"/>
</dbReference>
<keyword evidence="6 14" id="KW-0285">Flavoprotein</keyword>
<dbReference type="EC" id="1.3.8.4" evidence="4"/>
<dbReference type="PANTHER" id="PTHR43884:SF12">
    <property type="entry name" value="ISOVALERYL-COA DEHYDROGENASE, MITOCHONDRIAL-RELATED"/>
    <property type="match status" value="1"/>
</dbReference>
<dbReference type="GO" id="GO:0050660">
    <property type="term" value="F:flavin adenine dinucleotide binding"/>
    <property type="evidence" value="ECO:0007669"/>
    <property type="project" value="InterPro"/>
</dbReference>
<feature type="binding site" evidence="12">
    <location>
        <begin position="185"/>
        <end position="186"/>
    </location>
    <ligand>
        <name>substrate</name>
    </ligand>
</feature>
<evidence type="ECO:0000256" key="10">
    <source>
        <dbReference type="ARBA" id="ARBA00052875"/>
    </source>
</evidence>
<evidence type="ECO:0000259" key="16">
    <source>
        <dbReference type="Pfam" id="PF02770"/>
    </source>
</evidence>
<dbReference type="EMBL" id="JACHHT010000001">
    <property type="protein sequence ID" value="MBB6521064.1"/>
    <property type="molecule type" value="Genomic_DNA"/>
</dbReference>
<dbReference type="InterPro" id="IPR046373">
    <property type="entry name" value="Acyl-CoA_Oxase/DH_mid-dom_sf"/>
</dbReference>
<dbReference type="FunCoup" id="A0A7X0JRQ3">
    <property type="interactions" value="483"/>
</dbReference>
<dbReference type="InterPro" id="IPR009075">
    <property type="entry name" value="AcylCo_DH/oxidase_C"/>
</dbReference>
<evidence type="ECO:0000313" key="18">
    <source>
        <dbReference type="EMBL" id="MBB6521064.1"/>
    </source>
</evidence>
<dbReference type="InterPro" id="IPR013786">
    <property type="entry name" value="AcylCoA_DH/ox_N"/>
</dbReference>
<sequence length="389" mass="43140">MNVSYPTLNFDLGQDVDMLRDAVYQFVQAELAPRAQEIDEKNEFPMDMWRKFGDMGLLGMTVEEEYGGTNMGYLAHVIAMEEISRASASVGLSYGAHSNLCVNQIRKNGTHEQKLKYLPKLCSGEHVGALAMSEPNAGSDVVSMKLRTEKKGDKYVLNGNKMWITNGPDAHTYVIYAKTDMEAHSRGITAFIVERDFPGFSRHQKLDKLGMRGSNTCELVFEDCEVPEENILGQLNKGAAVLMSGLDYERTVLSGGPIGIMQACMDIVVPYIHDRKQFGQSIGEFQLMQGKVADMYADLNASRAYLYAVAKACDRGEESRKDAAAVILYTAEKATQMALQAIQTLGGNGYINEFPTGRLLRDAKLYEIGAGTSEVRRMLIGRELFNETK</sequence>
<comment type="pathway">
    <text evidence="2">Amino-acid degradation; L-leucine degradation; (S)-3-hydroxy-3-methylglutaryl-CoA from 3-isovaleryl-CoA: step 1/3.</text>
</comment>
<dbReference type="SUPFAM" id="SSF56645">
    <property type="entry name" value="Acyl-CoA dehydrogenase NM domain-like"/>
    <property type="match status" value="1"/>
</dbReference>
<evidence type="ECO:0000256" key="3">
    <source>
        <dbReference type="ARBA" id="ARBA00009347"/>
    </source>
</evidence>
<comment type="cofactor">
    <cofactor evidence="1 13 14">
        <name>FAD</name>
        <dbReference type="ChEBI" id="CHEBI:57692"/>
    </cofactor>
</comment>
<dbReference type="InterPro" id="IPR009100">
    <property type="entry name" value="AcylCoA_DH/oxidase_NM_dom_sf"/>
</dbReference>
<name>A0A7X0JRQ3_9GAMM</name>
<dbReference type="FunFam" id="2.40.110.10:FF:000004">
    <property type="entry name" value="Isovaleryl-CoA dehydrogenase, mitochondrial"/>
    <property type="match status" value="1"/>
</dbReference>
<feature type="binding site" evidence="12">
    <location>
        <begin position="247"/>
        <end position="250"/>
    </location>
    <ligand>
        <name>substrate</name>
    </ligand>
</feature>
<dbReference type="Pfam" id="PF02770">
    <property type="entry name" value="Acyl-CoA_dh_M"/>
    <property type="match status" value="1"/>
</dbReference>
<dbReference type="AlphaFoldDB" id="A0A7X0JRQ3"/>
<evidence type="ECO:0000259" key="15">
    <source>
        <dbReference type="Pfam" id="PF00441"/>
    </source>
</evidence>
<feature type="binding site" evidence="13">
    <location>
        <begin position="163"/>
        <end position="165"/>
    </location>
    <ligand>
        <name>FAD</name>
        <dbReference type="ChEBI" id="CHEBI:57692"/>
    </ligand>
</feature>
<feature type="binding site" evidence="13">
    <location>
        <position position="286"/>
    </location>
    <ligand>
        <name>FAD</name>
        <dbReference type="ChEBI" id="CHEBI:57692"/>
    </ligand>
</feature>
<dbReference type="PROSITE" id="PS00073">
    <property type="entry name" value="ACYL_COA_DH_2"/>
    <property type="match status" value="1"/>
</dbReference>
<organism evidence="18 19">
    <name type="scientific">Pseudoteredinibacter isoporae</name>
    <dbReference type="NCBI Taxonomy" id="570281"/>
    <lineage>
        <taxon>Bacteria</taxon>
        <taxon>Pseudomonadati</taxon>
        <taxon>Pseudomonadota</taxon>
        <taxon>Gammaproteobacteria</taxon>
        <taxon>Cellvibrionales</taxon>
        <taxon>Cellvibrionaceae</taxon>
        <taxon>Pseudoteredinibacter</taxon>
    </lineage>
</organism>
<keyword evidence="8" id="KW-0809">Transit peptide</keyword>
<protein>
    <recommendedName>
        <fullName evidence="5">Isovaleryl-CoA dehydrogenase, mitochondrial</fullName>
        <ecNumber evidence="4">1.3.8.4</ecNumber>
    </recommendedName>
</protein>
<dbReference type="GO" id="GO:0006552">
    <property type="term" value="P:L-leucine catabolic process"/>
    <property type="evidence" value="ECO:0007669"/>
    <property type="project" value="TreeGrafter"/>
</dbReference>
<evidence type="ECO:0000256" key="14">
    <source>
        <dbReference type="RuleBase" id="RU362125"/>
    </source>
</evidence>
<dbReference type="PROSITE" id="PS00072">
    <property type="entry name" value="ACYL_COA_DH_1"/>
    <property type="match status" value="1"/>
</dbReference>
<dbReference type="InterPro" id="IPR036250">
    <property type="entry name" value="AcylCo_DH-like_C"/>
</dbReference>
<dbReference type="InterPro" id="IPR006089">
    <property type="entry name" value="Acyl-CoA_DH_CS"/>
</dbReference>
<dbReference type="SUPFAM" id="SSF47203">
    <property type="entry name" value="Acyl-CoA dehydrogenase C-terminal domain-like"/>
    <property type="match status" value="1"/>
</dbReference>
<dbReference type="Pfam" id="PF02771">
    <property type="entry name" value="Acyl-CoA_dh_N"/>
    <property type="match status" value="1"/>
</dbReference>
<feature type="domain" description="Acyl-CoA dehydrogenase/oxidase C-terminal" evidence="15">
    <location>
        <begin position="236"/>
        <end position="384"/>
    </location>
</feature>
<evidence type="ECO:0000256" key="7">
    <source>
        <dbReference type="ARBA" id="ARBA00022827"/>
    </source>
</evidence>
<feature type="binding site" evidence="12">
    <location>
        <begin position="370"/>
        <end position="371"/>
    </location>
    <ligand>
        <name>substrate</name>
    </ligand>
</feature>
<comment type="catalytic activity">
    <reaction evidence="10">
        <text>3-methylbutanoyl-CoA + oxidized [electron-transfer flavoprotein] + H(+) = 3-methylbut-2-enoyl-CoA + reduced [electron-transfer flavoprotein]</text>
        <dbReference type="Rhea" id="RHEA:12276"/>
        <dbReference type="Rhea" id="RHEA-COMP:10685"/>
        <dbReference type="Rhea" id="RHEA-COMP:10686"/>
        <dbReference type="ChEBI" id="CHEBI:15378"/>
        <dbReference type="ChEBI" id="CHEBI:57344"/>
        <dbReference type="ChEBI" id="CHEBI:57345"/>
        <dbReference type="ChEBI" id="CHEBI:57692"/>
        <dbReference type="ChEBI" id="CHEBI:58307"/>
        <dbReference type="EC" id="1.3.8.4"/>
    </reaction>
</comment>
<dbReference type="InterPro" id="IPR034183">
    <property type="entry name" value="IVD"/>
</dbReference>
<evidence type="ECO:0000256" key="11">
    <source>
        <dbReference type="PIRSR" id="PIRSR634183-1"/>
    </source>
</evidence>
<feature type="domain" description="Acyl-CoA dehydrogenase/oxidase N-terminal" evidence="17">
    <location>
        <begin position="15"/>
        <end position="125"/>
    </location>
</feature>
<dbReference type="InParanoid" id="A0A7X0JRQ3"/>
<accession>A0A7X0JRQ3</accession>
<evidence type="ECO:0000256" key="2">
    <source>
        <dbReference type="ARBA" id="ARBA00004898"/>
    </source>
</evidence>
<dbReference type="RefSeq" id="WP_166849562.1">
    <property type="nucleotide sequence ID" value="NZ_JAAONY010000001.1"/>
</dbReference>
<feature type="binding site" evidence="13">
    <location>
        <position position="275"/>
    </location>
    <ligand>
        <name>FAD</name>
        <dbReference type="ChEBI" id="CHEBI:57692"/>
    </ligand>
</feature>
<evidence type="ECO:0000256" key="8">
    <source>
        <dbReference type="ARBA" id="ARBA00022946"/>
    </source>
</evidence>
<evidence type="ECO:0000256" key="1">
    <source>
        <dbReference type="ARBA" id="ARBA00001974"/>
    </source>
</evidence>
<evidence type="ECO:0000256" key="9">
    <source>
        <dbReference type="ARBA" id="ARBA00023002"/>
    </source>
</evidence>
<comment type="similarity">
    <text evidence="3 14">Belongs to the acyl-CoA dehydrogenase family.</text>
</comment>
<gene>
    <name evidence="18" type="ORF">HNR48_001342</name>
</gene>
<feature type="binding site" evidence="13">
    <location>
        <begin position="372"/>
        <end position="374"/>
    </location>
    <ligand>
        <name>FAD</name>
        <dbReference type="ChEBI" id="CHEBI:57692"/>
    </ligand>
</feature>
<evidence type="ECO:0000259" key="17">
    <source>
        <dbReference type="Pfam" id="PF02771"/>
    </source>
</evidence>
<dbReference type="Gene3D" id="1.10.540.10">
    <property type="entry name" value="Acyl-CoA dehydrogenase/oxidase, N-terminal domain"/>
    <property type="match status" value="1"/>
</dbReference>
<dbReference type="Gene3D" id="2.40.110.10">
    <property type="entry name" value="Butyryl-CoA Dehydrogenase, subunit A, domain 2"/>
    <property type="match status" value="1"/>
</dbReference>
<dbReference type="InterPro" id="IPR037069">
    <property type="entry name" value="AcylCoA_DH/ox_N_sf"/>
</dbReference>
<keyword evidence="19" id="KW-1185">Reference proteome</keyword>
<dbReference type="CDD" id="cd01156">
    <property type="entry name" value="IVD"/>
    <property type="match status" value="1"/>
</dbReference>
<reference evidence="18 19" key="1">
    <citation type="submission" date="2020-08" db="EMBL/GenBank/DDBJ databases">
        <title>Genomic Encyclopedia of Type Strains, Phase IV (KMG-IV): sequencing the most valuable type-strain genomes for metagenomic binning, comparative biology and taxonomic classification.</title>
        <authorList>
            <person name="Goeker M."/>
        </authorList>
    </citation>
    <scope>NUCLEOTIDE SEQUENCE [LARGE SCALE GENOMIC DNA]</scope>
    <source>
        <strain evidence="18 19">DSM 22368</strain>
    </source>
</reference>
<keyword evidence="9 14" id="KW-0560">Oxidoreductase</keyword>
<dbReference type="Pfam" id="PF00441">
    <property type="entry name" value="Acyl-CoA_dh_1"/>
    <property type="match status" value="1"/>
</dbReference>
<dbReference type="FunFam" id="1.10.540.10:FF:000022">
    <property type="entry name" value="Isovaleryl-CoA dehydrogenase isoform 2"/>
    <property type="match status" value="1"/>
</dbReference>
<comment type="caution">
    <text evidence="18">The sequence shown here is derived from an EMBL/GenBank/DDBJ whole genome shotgun (WGS) entry which is preliminary data.</text>
</comment>
<feature type="binding site" evidence="12">
    <location>
        <position position="139"/>
    </location>
    <ligand>
        <name>substrate</name>
    </ligand>
</feature>
<evidence type="ECO:0000313" key="19">
    <source>
        <dbReference type="Proteomes" id="UP000528457"/>
    </source>
</evidence>
<keyword evidence="7 13" id="KW-0274">FAD</keyword>
<dbReference type="InterPro" id="IPR006091">
    <property type="entry name" value="Acyl-CoA_Oxase/DH_mid-dom"/>
</dbReference>
<dbReference type="GO" id="GO:0008470">
    <property type="term" value="F:3-methylbutanoyl-CoA dehydrogenase activity"/>
    <property type="evidence" value="ECO:0007669"/>
    <property type="project" value="UniProtKB-EC"/>
</dbReference>
<dbReference type="PIRSF" id="PIRSF016578">
    <property type="entry name" value="HsaA"/>
    <property type="match status" value="1"/>
</dbReference>
<feature type="binding site" evidence="13">
    <location>
        <begin position="130"/>
        <end position="139"/>
    </location>
    <ligand>
        <name>FAD</name>
        <dbReference type="ChEBI" id="CHEBI:57692"/>
    </ligand>
</feature>
<feature type="domain" description="Acyl-CoA oxidase/dehydrogenase middle" evidence="16">
    <location>
        <begin position="129"/>
        <end position="224"/>
    </location>
</feature>